<feature type="transmembrane region" description="Helical" evidence="6">
    <location>
        <begin position="86"/>
        <end position="104"/>
    </location>
</feature>
<dbReference type="Pfam" id="PF05078">
    <property type="entry name" value="DUF679"/>
    <property type="match status" value="1"/>
</dbReference>
<reference evidence="7" key="1">
    <citation type="journal article" date="2014" name="Nat. Commun.">
        <title>Genome sequence of mungbean and insights into evolution within Vigna species.</title>
        <authorList>
            <person name="Kang Y.J."/>
            <person name="Kim S.K."/>
            <person name="Kim M.Y."/>
            <person name="Lestari P."/>
            <person name="Kim K.H."/>
            <person name="Ha B.K."/>
            <person name="Jun T.H."/>
            <person name="Hwang W.J."/>
            <person name="Lee T."/>
            <person name="Lee J."/>
            <person name="Shim S."/>
            <person name="Yoon M.Y."/>
            <person name="Jang Y.E."/>
            <person name="Han K.S."/>
            <person name="Taeprayoon P."/>
            <person name="Yoon N."/>
            <person name="Somta P."/>
            <person name="Tanya P."/>
            <person name="Kim K.S."/>
            <person name="Gwag J.G."/>
            <person name="Moon J.K."/>
            <person name="Lee Y.H."/>
            <person name="Park B.S."/>
            <person name="Bombarely A."/>
            <person name="Doyle J.J."/>
            <person name="Jackson S.A."/>
            <person name="Schafleitner R."/>
            <person name="Srinives P."/>
            <person name="Varshney R.K."/>
            <person name="Lee S.H."/>
        </authorList>
    </citation>
    <scope>NUCLEOTIDE SEQUENCE [LARGE SCALE GENOMIC DNA]</scope>
    <source>
        <strain evidence="7">cv. VC1973A</strain>
    </source>
</reference>
<protein>
    <submittedName>
        <fullName evidence="8">Protein DMP9</fullName>
    </submittedName>
</protein>
<sequence length="216" mass="23820">MICFSLAIMDESQQEMGIKVYNATPPAEEGGTNKNKRRALMAKGVQKTLSKTSLLGNFLPTGTLLTFEMVLPSIYKNGECSHVQTLMINFLLAVCALSCFFFHFTDSFHGPDGTLYYGFVTTRGLSVFKPSLPAVPVPRDDKFKVGFNDFVHAVMSVMIFVAISVSDHRVTNCLFPGREKDLEQVRESFPLLVGLLCSGLFLIFPTSRHGIGCMSA</sequence>
<evidence type="ECO:0000256" key="1">
    <source>
        <dbReference type="ARBA" id="ARBA00004141"/>
    </source>
</evidence>
<dbReference type="PANTHER" id="PTHR31621:SF11">
    <property type="entry name" value="PROTEIN DMP8-RELATED"/>
    <property type="match status" value="1"/>
</dbReference>
<keyword evidence="3 6" id="KW-0812">Transmembrane</keyword>
<dbReference type="PANTHER" id="PTHR31621">
    <property type="entry name" value="PROTEIN DMP3"/>
    <property type="match status" value="1"/>
</dbReference>
<dbReference type="GO" id="GO:0010256">
    <property type="term" value="P:endomembrane system organization"/>
    <property type="evidence" value="ECO:0007669"/>
    <property type="project" value="TreeGrafter"/>
</dbReference>
<reference evidence="8" key="2">
    <citation type="submission" date="2025-08" db="UniProtKB">
        <authorList>
            <consortium name="RefSeq"/>
        </authorList>
    </citation>
    <scope>IDENTIFICATION</scope>
    <source>
        <tissue evidence="8">Leaf</tissue>
    </source>
</reference>
<organism evidence="7 8">
    <name type="scientific">Vigna radiata var. radiata</name>
    <name type="common">Mung bean</name>
    <name type="synonym">Phaseolus aureus</name>
    <dbReference type="NCBI Taxonomy" id="3916"/>
    <lineage>
        <taxon>Eukaryota</taxon>
        <taxon>Viridiplantae</taxon>
        <taxon>Streptophyta</taxon>
        <taxon>Embryophyta</taxon>
        <taxon>Tracheophyta</taxon>
        <taxon>Spermatophyta</taxon>
        <taxon>Magnoliopsida</taxon>
        <taxon>eudicotyledons</taxon>
        <taxon>Gunneridae</taxon>
        <taxon>Pentapetalae</taxon>
        <taxon>rosids</taxon>
        <taxon>fabids</taxon>
        <taxon>Fabales</taxon>
        <taxon>Fabaceae</taxon>
        <taxon>Papilionoideae</taxon>
        <taxon>50 kb inversion clade</taxon>
        <taxon>NPAAA clade</taxon>
        <taxon>indigoferoid/millettioid clade</taxon>
        <taxon>Phaseoleae</taxon>
        <taxon>Vigna</taxon>
    </lineage>
</organism>
<dbReference type="GO" id="GO:0005737">
    <property type="term" value="C:cytoplasm"/>
    <property type="evidence" value="ECO:0007669"/>
    <property type="project" value="UniProtKB-ARBA"/>
</dbReference>
<dbReference type="GO" id="GO:0016020">
    <property type="term" value="C:membrane"/>
    <property type="evidence" value="ECO:0007669"/>
    <property type="project" value="UniProtKB-SubCell"/>
</dbReference>
<dbReference type="AlphaFoldDB" id="A0A1S3TSZ5"/>
<keyword evidence="7" id="KW-1185">Reference proteome</keyword>
<feature type="transmembrane region" description="Helical" evidence="6">
    <location>
        <begin position="189"/>
        <end position="207"/>
    </location>
</feature>
<accession>A0A1S3TSZ5</accession>
<dbReference type="RefSeq" id="XP_014496869.2">
    <property type="nucleotide sequence ID" value="XM_014641383.2"/>
</dbReference>
<keyword evidence="4 6" id="KW-1133">Transmembrane helix</keyword>
<dbReference type="InterPro" id="IPR007770">
    <property type="entry name" value="DMP"/>
</dbReference>
<gene>
    <name evidence="8" type="primary">LOC106758463</name>
</gene>
<evidence type="ECO:0000256" key="5">
    <source>
        <dbReference type="ARBA" id="ARBA00023136"/>
    </source>
</evidence>
<dbReference type="Proteomes" id="UP000087766">
    <property type="component" value="Chromosome 4"/>
</dbReference>
<dbReference type="KEGG" id="vra:106758463"/>
<comment type="subcellular location">
    <subcellularLocation>
        <location evidence="1">Membrane</location>
        <topology evidence="1">Multi-pass membrane protein</topology>
    </subcellularLocation>
</comment>
<proteinExistence type="inferred from homology"/>
<evidence type="ECO:0000256" key="2">
    <source>
        <dbReference type="ARBA" id="ARBA00008707"/>
    </source>
</evidence>
<feature type="transmembrane region" description="Helical" evidence="6">
    <location>
        <begin position="150"/>
        <end position="168"/>
    </location>
</feature>
<comment type="similarity">
    <text evidence="2">Belongs to the plant DMP1 protein family.</text>
</comment>
<evidence type="ECO:0000313" key="7">
    <source>
        <dbReference type="Proteomes" id="UP000087766"/>
    </source>
</evidence>
<keyword evidence="5 6" id="KW-0472">Membrane</keyword>
<name>A0A1S3TSZ5_VIGRR</name>
<evidence type="ECO:0000256" key="4">
    <source>
        <dbReference type="ARBA" id="ARBA00022989"/>
    </source>
</evidence>
<dbReference type="GeneID" id="106758463"/>
<evidence type="ECO:0000256" key="6">
    <source>
        <dbReference type="SAM" id="Phobius"/>
    </source>
</evidence>
<dbReference type="OrthoDB" id="762629at2759"/>
<evidence type="ECO:0000256" key="3">
    <source>
        <dbReference type="ARBA" id="ARBA00022692"/>
    </source>
</evidence>
<evidence type="ECO:0000313" key="8">
    <source>
        <dbReference type="RefSeq" id="XP_014496869.2"/>
    </source>
</evidence>